<evidence type="ECO:0000313" key="1">
    <source>
        <dbReference type="EMBL" id="DAE01328.1"/>
    </source>
</evidence>
<accession>A0A8S5P3X6</accession>
<dbReference type="EMBL" id="BK015323">
    <property type="protein sequence ID" value="DAE01328.1"/>
    <property type="molecule type" value="Genomic_DNA"/>
</dbReference>
<name>A0A8S5P3X6_9CAUD</name>
<protein>
    <submittedName>
        <fullName evidence="1">Uncharacterized protein</fullName>
    </submittedName>
</protein>
<proteinExistence type="predicted"/>
<sequence>MCYNTHRVKRPVTSQLCVLCFSLLIAQGNQLTLLHSNKC</sequence>
<reference evidence="1" key="1">
    <citation type="journal article" date="2021" name="Proc. Natl. Acad. Sci. U.S.A.">
        <title>A Catalog of Tens of Thousands of Viruses from Human Metagenomes Reveals Hidden Associations with Chronic Diseases.</title>
        <authorList>
            <person name="Tisza M.J."/>
            <person name="Buck C.B."/>
        </authorList>
    </citation>
    <scope>NUCLEOTIDE SEQUENCE</scope>
    <source>
        <strain evidence="1">CtJcm18</strain>
    </source>
</reference>
<organism evidence="1">
    <name type="scientific">Siphoviridae sp. ctJcm18</name>
    <dbReference type="NCBI Taxonomy" id="2825433"/>
    <lineage>
        <taxon>Viruses</taxon>
        <taxon>Duplodnaviria</taxon>
        <taxon>Heunggongvirae</taxon>
        <taxon>Uroviricota</taxon>
        <taxon>Caudoviricetes</taxon>
    </lineage>
</organism>